<dbReference type="Gene3D" id="3.40.50.1000">
    <property type="entry name" value="HAD superfamily/HAD-like"/>
    <property type="match status" value="1"/>
</dbReference>
<dbReference type="SFLD" id="SFLDG01136">
    <property type="entry name" value="C1.6:_Phosphoserine_Phosphatas"/>
    <property type="match status" value="1"/>
</dbReference>
<feature type="binding site" evidence="12">
    <location>
        <position position="24"/>
    </location>
    <ligand>
        <name>Mg(2+)</name>
        <dbReference type="ChEBI" id="CHEBI:18420"/>
    </ligand>
</feature>
<evidence type="ECO:0000256" key="5">
    <source>
        <dbReference type="ARBA" id="ARBA00013066"/>
    </source>
</evidence>
<dbReference type="FunFam" id="3.40.50.1000:FF:000029">
    <property type="entry name" value="3-deoxy-D-manno-octulosonate 8-phosphate phosphatase KdsC"/>
    <property type="match status" value="1"/>
</dbReference>
<evidence type="ECO:0000256" key="11">
    <source>
        <dbReference type="ARBA" id="ARBA00031051"/>
    </source>
</evidence>
<dbReference type="EC" id="3.1.3.45" evidence="5"/>
<name>A0A5C6FNB5_9PLAN</name>
<comment type="caution">
    <text evidence="13">The sequence shown here is derived from an EMBL/GenBank/DDBJ whole genome shotgun (WGS) entry which is preliminary data.</text>
</comment>
<evidence type="ECO:0000256" key="10">
    <source>
        <dbReference type="ARBA" id="ARBA00022985"/>
    </source>
</evidence>
<reference evidence="13 14" key="1">
    <citation type="submission" date="2019-02" db="EMBL/GenBank/DDBJ databases">
        <title>Deep-cultivation of Planctomycetes and their phenomic and genomic characterization uncovers novel biology.</title>
        <authorList>
            <person name="Wiegand S."/>
            <person name="Jogler M."/>
            <person name="Boedeker C."/>
            <person name="Pinto D."/>
            <person name="Vollmers J."/>
            <person name="Rivas-Marin E."/>
            <person name="Kohn T."/>
            <person name="Peeters S.H."/>
            <person name="Heuer A."/>
            <person name="Rast P."/>
            <person name="Oberbeckmann S."/>
            <person name="Bunk B."/>
            <person name="Jeske O."/>
            <person name="Meyerdierks A."/>
            <person name="Storesund J.E."/>
            <person name="Kallscheuer N."/>
            <person name="Luecker S."/>
            <person name="Lage O.M."/>
            <person name="Pohl T."/>
            <person name="Merkel B.J."/>
            <person name="Hornburger P."/>
            <person name="Mueller R.-W."/>
            <person name="Bruemmer F."/>
            <person name="Labrenz M."/>
            <person name="Spormann A.M."/>
            <person name="Op Den Camp H."/>
            <person name="Overmann J."/>
            <person name="Amann R."/>
            <person name="Jetten M.S.M."/>
            <person name="Mascher T."/>
            <person name="Medema M.H."/>
            <person name="Devos D.P."/>
            <person name="Kaster A.-K."/>
            <person name="Ovreas L."/>
            <person name="Rohde M."/>
            <person name="Galperin M.Y."/>
            <person name="Jogler C."/>
        </authorList>
    </citation>
    <scope>NUCLEOTIDE SEQUENCE [LARGE SCALE GENOMIC DNA]</scope>
    <source>
        <strain evidence="13 14">V7</strain>
    </source>
</reference>
<dbReference type="GO" id="GO:0046872">
    <property type="term" value="F:metal ion binding"/>
    <property type="evidence" value="ECO:0007669"/>
    <property type="project" value="UniProtKB-KW"/>
</dbReference>
<comment type="cofactor">
    <cofactor evidence="2 12">
        <name>Mg(2+)</name>
        <dbReference type="ChEBI" id="CHEBI:18420"/>
    </cofactor>
</comment>
<evidence type="ECO:0000256" key="1">
    <source>
        <dbReference type="ARBA" id="ARBA00000898"/>
    </source>
</evidence>
<dbReference type="InterPro" id="IPR050793">
    <property type="entry name" value="CMP-NeuNAc_synthase"/>
</dbReference>
<dbReference type="PANTHER" id="PTHR21485:SF6">
    <property type="entry name" value="N-ACYLNEURAMINATE CYTIDYLYLTRANSFERASE-RELATED"/>
    <property type="match status" value="1"/>
</dbReference>
<comment type="similarity">
    <text evidence="3">Belongs to the KdsC family.</text>
</comment>
<comment type="subunit">
    <text evidence="4">Homotetramer.</text>
</comment>
<keyword evidence="10" id="KW-0448">Lipopolysaccharide biosynthesis</keyword>
<dbReference type="GO" id="GO:0009103">
    <property type="term" value="P:lipopolysaccharide biosynthetic process"/>
    <property type="evidence" value="ECO:0007669"/>
    <property type="project" value="UniProtKB-KW"/>
</dbReference>
<evidence type="ECO:0000256" key="7">
    <source>
        <dbReference type="ARBA" id="ARBA00022723"/>
    </source>
</evidence>
<dbReference type="InterPro" id="IPR036412">
    <property type="entry name" value="HAD-like_sf"/>
</dbReference>
<evidence type="ECO:0000256" key="6">
    <source>
        <dbReference type="ARBA" id="ARBA00020092"/>
    </source>
</evidence>
<keyword evidence="7 12" id="KW-0479">Metal-binding</keyword>
<dbReference type="SFLD" id="SFLDS00003">
    <property type="entry name" value="Haloacid_Dehalogenase"/>
    <property type="match status" value="1"/>
</dbReference>
<feature type="binding site" evidence="12">
    <location>
        <position position="117"/>
    </location>
    <ligand>
        <name>Mg(2+)</name>
        <dbReference type="ChEBI" id="CHEBI:18420"/>
    </ligand>
</feature>
<sequence>MSDVTDFQPRPNEIADQIRCLISDVDGVMTDGRITYDDQLVESKSFHARDGLAIKLWMRSGFGFGILTARKSTIVPHRASELGIDQCVQGFEDKWPAAEQIMRHIGCTPEQTCYIGDDLPDIAVMRRVGLSVAPADASADARDIADWVLRTGGGQGALRELVECLLKAKGRWEEHVPT</sequence>
<dbReference type="NCBIfam" id="TIGR01670">
    <property type="entry name" value="KdsC-phosphatas"/>
    <property type="match status" value="1"/>
</dbReference>
<dbReference type="InterPro" id="IPR010023">
    <property type="entry name" value="KdsC_fam"/>
</dbReference>
<gene>
    <name evidence="13" type="primary">kdsC</name>
    <name evidence="13" type="ORF">V7x_44280</name>
</gene>
<evidence type="ECO:0000256" key="3">
    <source>
        <dbReference type="ARBA" id="ARBA00005893"/>
    </source>
</evidence>
<evidence type="ECO:0000256" key="12">
    <source>
        <dbReference type="PIRSR" id="PIRSR006118-2"/>
    </source>
</evidence>
<protein>
    <recommendedName>
        <fullName evidence="6">3-deoxy-D-manno-octulosonate 8-phosphate phosphatase KdsC</fullName>
        <ecNumber evidence="5">3.1.3.45</ecNumber>
    </recommendedName>
    <alternativeName>
        <fullName evidence="11">KDO 8-P phosphatase</fullName>
    </alternativeName>
</protein>
<evidence type="ECO:0000256" key="4">
    <source>
        <dbReference type="ARBA" id="ARBA00011881"/>
    </source>
</evidence>
<dbReference type="CDD" id="cd01630">
    <property type="entry name" value="HAD_KDO-like"/>
    <property type="match status" value="1"/>
</dbReference>
<dbReference type="SUPFAM" id="SSF56784">
    <property type="entry name" value="HAD-like"/>
    <property type="match status" value="1"/>
</dbReference>
<evidence type="ECO:0000256" key="9">
    <source>
        <dbReference type="ARBA" id="ARBA00022842"/>
    </source>
</evidence>
<dbReference type="AlphaFoldDB" id="A0A5C6FNB5"/>
<comment type="catalytic activity">
    <reaction evidence="1">
        <text>3-deoxy-alpha-D-manno-2-octulosonate-8-phosphate + H2O = 3-deoxy-alpha-D-manno-oct-2-ulosonate + phosphate</text>
        <dbReference type="Rhea" id="RHEA:11500"/>
        <dbReference type="ChEBI" id="CHEBI:15377"/>
        <dbReference type="ChEBI" id="CHEBI:43474"/>
        <dbReference type="ChEBI" id="CHEBI:85985"/>
        <dbReference type="ChEBI" id="CHEBI:85986"/>
        <dbReference type="EC" id="3.1.3.45"/>
    </reaction>
</comment>
<dbReference type="EMBL" id="SJPZ01000002">
    <property type="protein sequence ID" value="TWU62692.1"/>
    <property type="molecule type" value="Genomic_DNA"/>
</dbReference>
<feature type="binding site" evidence="12">
    <location>
        <position position="26"/>
    </location>
    <ligand>
        <name>substrate</name>
    </ligand>
</feature>
<dbReference type="SFLD" id="SFLDG01138">
    <property type="entry name" value="C1.6.2:_Deoxy-d-mannose-octulo"/>
    <property type="match status" value="1"/>
</dbReference>
<proteinExistence type="inferred from homology"/>
<keyword evidence="8 13" id="KW-0378">Hydrolase</keyword>
<dbReference type="Pfam" id="PF08282">
    <property type="entry name" value="Hydrolase_3"/>
    <property type="match status" value="1"/>
</dbReference>
<dbReference type="OrthoDB" id="9805604at2"/>
<evidence type="ECO:0000256" key="8">
    <source>
        <dbReference type="ARBA" id="ARBA00022801"/>
    </source>
</evidence>
<dbReference type="PANTHER" id="PTHR21485">
    <property type="entry name" value="HAD SUPERFAMILY MEMBERS CMAS AND KDSC"/>
    <property type="match status" value="1"/>
</dbReference>
<accession>A0A5C6FNB5</accession>
<keyword evidence="9 12" id="KW-0460">Magnesium</keyword>
<evidence type="ECO:0000313" key="13">
    <source>
        <dbReference type="EMBL" id="TWU62692.1"/>
    </source>
</evidence>
<dbReference type="GO" id="GO:0008781">
    <property type="term" value="F:N-acylneuraminate cytidylyltransferase activity"/>
    <property type="evidence" value="ECO:0007669"/>
    <property type="project" value="TreeGrafter"/>
</dbReference>
<organism evidence="13 14">
    <name type="scientific">Crateriforma conspicua</name>
    <dbReference type="NCBI Taxonomy" id="2527996"/>
    <lineage>
        <taxon>Bacteria</taxon>
        <taxon>Pseudomonadati</taxon>
        <taxon>Planctomycetota</taxon>
        <taxon>Planctomycetia</taxon>
        <taxon>Planctomycetales</taxon>
        <taxon>Planctomycetaceae</taxon>
        <taxon>Crateriforma</taxon>
    </lineage>
</organism>
<dbReference type="InterPro" id="IPR023214">
    <property type="entry name" value="HAD_sf"/>
</dbReference>
<dbReference type="RefSeq" id="WP_146415455.1">
    <property type="nucleotide sequence ID" value="NZ_SJPZ01000002.1"/>
</dbReference>
<dbReference type="Proteomes" id="UP000316476">
    <property type="component" value="Unassembled WGS sequence"/>
</dbReference>
<dbReference type="PIRSF" id="PIRSF006118">
    <property type="entry name" value="KDO8-P_Ptase"/>
    <property type="match status" value="1"/>
</dbReference>
<evidence type="ECO:0000256" key="2">
    <source>
        <dbReference type="ARBA" id="ARBA00001946"/>
    </source>
</evidence>
<evidence type="ECO:0000313" key="14">
    <source>
        <dbReference type="Proteomes" id="UP000316476"/>
    </source>
</evidence>
<dbReference type="GO" id="GO:0019143">
    <property type="term" value="F:3-deoxy-manno-octulosonate-8-phosphatase activity"/>
    <property type="evidence" value="ECO:0007669"/>
    <property type="project" value="UniProtKB-EC"/>
</dbReference>